<dbReference type="Proteomes" id="UP001143910">
    <property type="component" value="Unassembled WGS sequence"/>
</dbReference>
<sequence length="331" mass="38380">MSSRASRPLQKVGRNSKDLPVWYHRLLAITIKEDRDIEPDDFDKDISDLEETSETTETSDGSVPAVCECDRDSDDCDCECESSGHDGEDHSSQRSYDGSDADYYYELKYEREERKRELQEVRLEQLKVRDFEQQKVTEVEEAVRQWQDTCALRDAFPPLTQLTGKLFYLFCVDYVDHCWNADLSSSKYVEFHALDADAVLPDEEQPSHDNSEQIYGHVYLDANTGCDLAPFIPPKLAGVEEHSLKSFHGEYELLVRFISNDYLILTVPQRLILQDQSPLQSAPDTFQFMGIRFDREKERKERLVKRKRSPSPRESWFEMNHPMGAWNLGGL</sequence>
<evidence type="ECO:0000313" key="2">
    <source>
        <dbReference type="Proteomes" id="UP001143910"/>
    </source>
</evidence>
<comment type="caution">
    <text evidence="1">The sequence shown here is derived from an EMBL/GenBank/DDBJ whole genome shotgun (WGS) entry which is preliminary data.</text>
</comment>
<organism evidence="1 2">
    <name type="scientific">Zarea fungicola</name>
    <dbReference type="NCBI Taxonomy" id="93591"/>
    <lineage>
        <taxon>Eukaryota</taxon>
        <taxon>Fungi</taxon>
        <taxon>Dikarya</taxon>
        <taxon>Ascomycota</taxon>
        <taxon>Pezizomycotina</taxon>
        <taxon>Sordariomycetes</taxon>
        <taxon>Hypocreomycetidae</taxon>
        <taxon>Hypocreales</taxon>
        <taxon>Cordycipitaceae</taxon>
        <taxon>Zarea</taxon>
    </lineage>
</organism>
<gene>
    <name evidence="1" type="ORF">NQ176_g6540</name>
</gene>
<dbReference type="EMBL" id="JANJQO010000956">
    <property type="protein sequence ID" value="KAJ2973554.1"/>
    <property type="molecule type" value="Genomic_DNA"/>
</dbReference>
<name>A0ACC1N548_9HYPO</name>
<keyword evidence="2" id="KW-1185">Reference proteome</keyword>
<reference evidence="1" key="1">
    <citation type="submission" date="2022-08" db="EMBL/GenBank/DDBJ databases">
        <title>Genome Sequence of Lecanicillium fungicola.</title>
        <authorList>
            <person name="Buettner E."/>
        </authorList>
    </citation>
    <scope>NUCLEOTIDE SEQUENCE</scope>
    <source>
        <strain evidence="1">Babe33</strain>
    </source>
</reference>
<protein>
    <submittedName>
        <fullName evidence="1">Uncharacterized protein</fullName>
    </submittedName>
</protein>
<accession>A0ACC1N548</accession>
<evidence type="ECO:0000313" key="1">
    <source>
        <dbReference type="EMBL" id="KAJ2973554.1"/>
    </source>
</evidence>
<proteinExistence type="predicted"/>